<dbReference type="OrthoDB" id="9773293at2"/>
<dbReference type="PANTHER" id="PTHR43433">
    <property type="entry name" value="HYDROLASE, ALPHA/BETA FOLD FAMILY PROTEIN"/>
    <property type="match status" value="1"/>
</dbReference>
<evidence type="ECO:0000259" key="1">
    <source>
        <dbReference type="Pfam" id="PF00561"/>
    </source>
</evidence>
<dbReference type="EMBL" id="CP076607">
    <property type="protein sequence ID" value="QWU13835.1"/>
    <property type="molecule type" value="Genomic_DNA"/>
</dbReference>
<protein>
    <submittedName>
        <fullName evidence="2">Alpha/beta hydrolase</fullName>
    </submittedName>
    <submittedName>
        <fullName evidence="3">Pimeloyl-ACP methyl ester carboxylesterase</fullName>
    </submittedName>
</protein>
<dbReference type="SUPFAM" id="SSF53474">
    <property type="entry name" value="alpha/beta-Hydrolases"/>
    <property type="match status" value="1"/>
</dbReference>
<dbReference type="InterPro" id="IPR050471">
    <property type="entry name" value="AB_hydrolase"/>
</dbReference>
<dbReference type="EMBL" id="FODH01000001">
    <property type="protein sequence ID" value="SEN29466.1"/>
    <property type="molecule type" value="Genomic_DNA"/>
</dbReference>
<dbReference type="Pfam" id="PF00561">
    <property type="entry name" value="Abhydrolase_1"/>
    <property type="match status" value="1"/>
</dbReference>
<dbReference type="InterPro" id="IPR000073">
    <property type="entry name" value="AB_hydrolase_1"/>
</dbReference>
<evidence type="ECO:0000313" key="5">
    <source>
        <dbReference type="Proteomes" id="UP000683429"/>
    </source>
</evidence>
<accession>A0A1H8FCZ6</accession>
<dbReference type="PRINTS" id="PR00111">
    <property type="entry name" value="ABHYDROLASE"/>
</dbReference>
<dbReference type="InterPro" id="IPR029058">
    <property type="entry name" value="AB_hydrolase_fold"/>
</dbReference>
<dbReference type="Proteomes" id="UP000683429">
    <property type="component" value="Chromosome"/>
</dbReference>
<gene>
    <name evidence="2" type="ORF">KP014_17940</name>
    <name evidence="3" type="ORF">SAMN04487895_10172</name>
</gene>
<dbReference type="Proteomes" id="UP000198809">
    <property type="component" value="Unassembled WGS sequence"/>
</dbReference>
<evidence type="ECO:0000313" key="4">
    <source>
        <dbReference type="Proteomes" id="UP000198809"/>
    </source>
</evidence>
<dbReference type="AlphaFoldDB" id="A0A1H8FCZ6"/>
<dbReference type="GO" id="GO:0016787">
    <property type="term" value="F:hydrolase activity"/>
    <property type="evidence" value="ECO:0007669"/>
    <property type="project" value="UniProtKB-KW"/>
</dbReference>
<organism evidence="3 4">
    <name type="scientific">Paenibacillus sophorae</name>
    <dbReference type="NCBI Taxonomy" id="1333845"/>
    <lineage>
        <taxon>Bacteria</taxon>
        <taxon>Bacillati</taxon>
        <taxon>Bacillota</taxon>
        <taxon>Bacilli</taxon>
        <taxon>Bacillales</taxon>
        <taxon>Paenibacillaceae</taxon>
        <taxon>Paenibacillus</taxon>
    </lineage>
</organism>
<dbReference type="PANTHER" id="PTHR43433:SF5">
    <property type="entry name" value="AB HYDROLASE-1 DOMAIN-CONTAINING PROTEIN"/>
    <property type="match status" value="1"/>
</dbReference>
<keyword evidence="5" id="KW-1185">Reference proteome</keyword>
<evidence type="ECO:0000313" key="3">
    <source>
        <dbReference type="EMBL" id="SEN29466.1"/>
    </source>
</evidence>
<evidence type="ECO:0000313" key="2">
    <source>
        <dbReference type="EMBL" id="QWU13835.1"/>
    </source>
</evidence>
<reference evidence="2 5" key="2">
    <citation type="submission" date="2021-06" db="EMBL/GenBank/DDBJ databases">
        <title>Whole genome sequence of Paenibacillus sophorae DSM23020 for comparative genomics.</title>
        <authorList>
            <person name="Kim M.-J."/>
            <person name="Lee G."/>
            <person name="Shin J.-H."/>
        </authorList>
    </citation>
    <scope>NUCLEOTIDE SEQUENCE [LARGE SCALE GENOMIC DNA]</scope>
    <source>
        <strain evidence="2 5">DSM 23020</strain>
    </source>
</reference>
<feature type="domain" description="AB hydrolase-1" evidence="1">
    <location>
        <begin position="45"/>
        <end position="275"/>
    </location>
</feature>
<sequence length="290" mass="32065">MRSDNQWQAYEENQQLTAETVETSFVEAGGVTFAFRTFGAKSVVPLVMVQRFRGTLDDWDPALINRLAQDRTIIMFDNAGVGLSSGEAPDTIEGMAEYAIAFIEALGLTQVDLLGFSMGGYVAQQVTVERPDLVRRLILAGTGSGAAEGAQKGEAEVFKVAFKPVNEPEDFLFLFFDSTETSRAAGEEYLLRLQRRTVSRAPLVKAESVKAQIHAIVAWGTQSAFERLVDLKQPVLVANGKNDIMIPTFNSYLLFQQIPNAELALYPDSGHGFLFQYAEAFSRRISEFLK</sequence>
<keyword evidence="2" id="KW-0378">Hydrolase</keyword>
<dbReference type="RefSeq" id="WP_090833687.1">
    <property type="nucleotide sequence ID" value="NZ_CP076607.1"/>
</dbReference>
<name>A0A1H8FCZ6_9BACL</name>
<dbReference type="STRING" id="1333845.SAMN04487895_10172"/>
<dbReference type="Gene3D" id="3.40.50.1820">
    <property type="entry name" value="alpha/beta hydrolase"/>
    <property type="match status" value="1"/>
</dbReference>
<reference evidence="3 4" key="1">
    <citation type="submission" date="2016-10" db="EMBL/GenBank/DDBJ databases">
        <authorList>
            <person name="de Groot N.N."/>
        </authorList>
    </citation>
    <scope>NUCLEOTIDE SEQUENCE [LARGE SCALE GENOMIC DNA]</scope>
    <source>
        <strain evidence="3 4">CGMCC 1.10238</strain>
    </source>
</reference>
<proteinExistence type="predicted"/>